<sequence>MQDYSETKIEEDGSTSKPSAEENGTVQDGPPPVNAPPNPSQLEPPQQQASGPNSVPANEGSQHRPGFSLSPEQREKIKQQLLARQRAAREPTLGATNEKNPPGSLPTSHPLGEKTNSAAAAAPSQQALMDSAVTFLRSPSVQSSSWDKKHAFLKQKGLTEDQIAMAAKQAGIQTEGIPTGIESFSAPNVVPHQPSSLGSAPYVPYVPYQRPAPSGELRKETLKNVVLALFLTGGLFTAFVSLLKRYYIPSRSRFEGILKAFTQKQQNMVAAFMERVIKLGNLYTLRTKTASESTEISGDAEGPTLPSAIKKAIETTNAGIRSLSQELNMHSQALSRHKDPEHDPHPVQSVRKAMDDLMQVVSQEMYVSPSMYNFYSSFVKPDGMIPTGVSEASSKWMEKVAEVKSEIRTFKGMLLNRRNFPTA</sequence>
<evidence type="ECO:0000313" key="14">
    <source>
        <dbReference type="EMBL" id="TPX62701.1"/>
    </source>
</evidence>
<name>A0A507EFW4_9FUNG</name>
<accession>A0A507EFW4</accession>
<feature type="compositionally biased region" description="Polar residues" evidence="11">
    <location>
        <begin position="40"/>
        <end position="60"/>
    </location>
</feature>
<evidence type="ECO:0000256" key="4">
    <source>
        <dbReference type="ARBA" id="ARBA00023010"/>
    </source>
</evidence>
<protein>
    <recommendedName>
        <fullName evidence="7 10">Peroxisomal membrane protein PEX14</fullName>
    </recommendedName>
    <alternativeName>
        <fullName evidence="8 10">Peroxin-14</fullName>
    </alternativeName>
</protein>
<comment type="caution">
    <text evidence="14">The sequence shown here is derived from an EMBL/GenBank/DDBJ whole genome shotgun (WGS) entry which is preliminary data.</text>
</comment>
<dbReference type="GO" id="GO:1990429">
    <property type="term" value="C:peroxisomal importomer complex"/>
    <property type="evidence" value="ECO:0007669"/>
    <property type="project" value="TreeGrafter"/>
</dbReference>
<dbReference type="GO" id="GO:0005102">
    <property type="term" value="F:signaling receptor binding"/>
    <property type="evidence" value="ECO:0007669"/>
    <property type="project" value="TreeGrafter"/>
</dbReference>
<reference evidence="14 15" key="1">
    <citation type="journal article" date="2019" name="Sci. Rep.">
        <title>Comparative genomics of chytrid fungi reveal insights into the obligate biotrophic and pathogenic lifestyle of Synchytrium endobioticum.</title>
        <authorList>
            <person name="van de Vossenberg B.T.L.H."/>
            <person name="Warris S."/>
            <person name="Nguyen H.D.T."/>
            <person name="van Gent-Pelzer M.P.E."/>
            <person name="Joly D.L."/>
            <person name="van de Geest H.C."/>
            <person name="Bonants P.J.M."/>
            <person name="Smith D.S."/>
            <person name="Levesque C.A."/>
            <person name="van der Lee T.A.J."/>
        </authorList>
    </citation>
    <scope>NUCLEOTIDE SEQUENCE [LARGE SCALE GENOMIC DNA]</scope>
    <source>
        <strain evidence="14 15">CBS 809.83</strain>
    </source>
</reference>
<keyword evidence="2 10" id="KW-0813">Transport</keyword>
<keyword evidence="15" id="KW-1185">Reference proteome</keyword>
<comment type="function">
    <text evidence="10">Component of the PEX13-PEX14 docking complex, a translocon channel that specifically mediates the import of peroxisomal cargo proteins bound to PEX5 receptor. The PEX13-PEX14 docking complex forms a large import pore which can be opened to a diameter of about 9 nm. Mechanistically, PEX5 receptor along with cargo proteins associates with the PEX14 subunit of the PEX13-PEX14 docking complex in the cytosol, leading to the insertion of the receptor into the organelle membrane with the concomitant translocation of the cargo into the peroxisome matrix.</text>
</comment>
<feature type="compositionally biased region" description="Basic and acidic residues" evidence="11">
    <location>
        <begin position="1"/>
        <end position="11"/>
    </location>
</feature>
<proteinExistence type="inferred from homology"/>
<dbReference type="STRING" id="109895.A0A507EFW4"/>
<feature type="compositionally biased region" description="Pro residues" evidence="11">
    <location>
        <begin position="29"/>
        <end position="39"/>
    </location>
</feature>
<dbReference type="Proteomes" id="UP000318582">
    <property type="component" value="Unassembled WGS sequence"/>
</dbReference>
<dbReference type="Gene3D" id="1.10.10.10">
    <property type="entry name" value="Winged helix-like DNA-binding domain superfamily/Winged helix DNA-binding domain"/>
    <property type="match status" value="1"/>
</dbReference>
<feature type="domain" description="Peroxisome membrane anchor protein Pex14p N-terminal" evidence="13">
    <location>
        <begin position="125"/>
        <end position="164"/>
    </location>
</feature>
<comment type="subcellular location">
    <subcellularLocation>
        <location evidence="9 10">Peroxisome membrane</location>
    </subcellularLocation>
</comment>
<keyword evidence="6 10" id="KW-0576">Peroxisome</keyword>
<evidence type="ECO:0000256" key="11">
    <source>
        <dbReference type="SAM" id="MobiDB-lite"/>
    </source>
</evidence>
<feature type="region of interest" description="Disordered" evidence="11">
    <location>
        <begin position="1"/>
        <end position="125"/>
    </location>
</feature>
<keyword evidence="12" id="KW-1133">Transmembrane helix</keyword>
<keyword evidence="4" id="KW-0811">Translocation</keyword>
<evidence type="ECO:0000256" key="9">
    <source>
        <dbReference type="ARBA" id="ARBA00046271"/>
    </source>
</evidence>
<evidence type="ECO:0000313" key="15">
    <source>
        <dbReference type="Proteomes" id="UP000318582"/>
    </source>
</evidence>
<organism evidence="14 15">
    <name type="scientific">Powellomyces hirtus</name>
    <dbReference type="NCBI Taxonomy" id="109895"/>
    <lineage>
        <taxon>Eukaryota</taxon>
        <taxon>Fungi</taxon>
        <taxon>Fungi incertae sedis</taxon>
        <taxon>Chytridiomycota</taxon>
        <taxon>Chytridiomycota incertae sedis</taxon>
        <taxon>Chytridiomycetes</taxon>
        <taxon>Spizellomycetales</taxon>
        <taxon>Powellomycetaceae</taxon>
        <taxon>Powellomyces</taxon>
    </lineage>
</organism>
<dbReference type="EMBL" id="QEAQ01000002">
    <property type="protein sequence ID" value="TPX62701.1"/>
    <property type="molecule type" value="Genomic_DNA"/>
</dbReference>
<dbReference type="InterPro" id="IPR025655">
    <property type="entry name" value="PEX14"/>
</dbReference>
<comment type="similarity">
    <text evidence="1 10">Belongs to the peroxin-14 family.</text>
</comment>
<dbReference type="GO" id="GO:0005778">
    <property type="term" value="C:peroxisomal membrane"/>
    <property type="evidence" value="ECO:0007669"/>
    <property type="project" value="UniProtKB-SubCell"/>
</dbReference>
<dbReference type="AlphaFoldDB" id="A0A507EFW4"/>
<feature type="transmembrane region" description="Helical" evidence="12">
    <location>
        <begin position="225"/>
        <end position="243"/>
    </location>
</feature>
<feature type="compositionally biased region" description="Polar residues" evidence="11">
    <location>
        <begin position="15"/>
        <end position="26"/>
    </location>
</feature>
<evidence type="ECO:0000256" key="6">
    <source>
        <dbReference type="ARBA" id="ARBA00023140"/>
    </source>
</evidence>
<evidence type="ECO:0000256" key="3">
    <source>
        <dbReference type="ARBA" id="ARBA00022927"/>
    </source>
</evidence>
<keyword evidence="3 10" id="KW-0653">Protein transport</keyword>
<evidence type="ECO:0000256" key="7">
    <source>
        <dbReference type="ARBA" id="ARBA00029502"/>
    </source>
</evidence>
<dbReference type="Pfam" id="PF04695">
    <property type="entry name" value="Pex14_N"/>
    <property type="match status" value="1"/>
</dbReference>
<dbReference type="InterPro" id="IPR006785">
    <property type="entry name" value="Pex14_N"/>
</dbReference>
<evidence type="ECO:0000256" key="5">
    <source>
        <dbReference type="ARBA" id="ARBA00023136"/>
    </source>
</evidence>
<evidence type="ECO:0000256" key="10">
    <source>
        <dbReference type="RuleBase" id="RU367032"/>
    </source>
</evidence>
<dbReference type="GO" id="GO:0016560">
    <property type="term" value="P:protein import into peroxisome matrix, docking"/>
    <property type="evidence" value="ECO:0007669"/>
    <property type="project" value="UniProtKB-UniRule"/>
</dbReference>
<keyword evidence="12" id="KW-0812">Transmembrane</keyword>
<dbReference type="InterPro" id="IPR036388">
    <property type="entry name" value="WH-like_DNA-bd_sf"/>
</dbReference>
<gene>
    <name evidence="14" type="ORF">PhCBS80983_g00385</name>
</gene>
<dbReference type="PANTHER" id="PTHR23058">
    <property type="entry name" value="PEROXISOMAL MEMBRANE PROTEIN PEX14"/>
    <property type="match status" value="1"/>
</dbReference>
<evidence type="ECO:0000256" key="2">
    <source>
        <dbReference type="ARBA" id="ARBA00022448"/>
    </source>
</evidence>
<evidence type="ECO:0000259" key="13">
    <source>
        <dbReference type="Pfam" id="PF04695"/>
    </source>
</evidence>
<keyword evidence="5 10" id="KW-0472">Membrane</keyword>
<dbReference type="PANTHER" id="PTHR23058:SF0">
    <property type="entry name" value="PEROXISOMAL MEMBRANE PROTEIN PEX14"/>
    <property type="match status" value="1"/>
</dbReference>
<evidence type="ECO:0000256" key="1">
    <source>
        <dbReference type="ARBA" id="ARBA00005443"/>
    </source>
</evidence>
<evidence type="ECO:0000256" key="8">
    <source>
        <dbReference type="ARBA" id="ARBA00029691"/>
    </source>
</evidence>
<evidence type="ECO:0000256" key="12">
    <source>
        <dbReference type="SAM" id="Phobius"/>
    </source>
</evidence>